<dbReference type="RefSeq" id="WP_089429306.1">
    <property type="nucleotide sequence ID" value="NZ_CABVQT010000001.1"/>
</dbReference>
<evidence type="ECO:0000256" key="1">
    <source>
        <dbReference type="SAM" id="MobiDB-lite"/>
    </source>
</evidence>
<reference evidence="2 3" key="1">
    <citation type="submission" date="2019-09" db="EMBL/GenBank/DDBJ databases">
        <authorList>
            <person name="Depoorter E."/>
        </authorList>
    </citation>
    <scope>NUCLEOTIDE SEQUENCE [LARGE SCALE GENOMIC DNA]</scope>
    <source>
        <strain evidence="2">R-71171</strain>
    </source>
</reference>
<gene>
    <name evidence="2" type="ORF">BCO71171_00611</name>
</gene>
<proteinExistence type="predicted"/>
<evidence type="ECO:0000313" key="2">
    <source>
        <dbReference type="EMBL" id="VWC83085.1"/>
    </source>
</evidence>
<accession>A0A6P2VSM9</accession>
<name>A0A6P2VSM9_9BURK</name>
<organism evidence="2 3">
    <name type="scientific">Burkholderia contaminans</name>
    <dbReference type="NCBI Taxonomy" id="488447"/>
    <lineage>
        <taxon>Bacteria</taxon>
        <taxon>Pseudomonadati</taxon>
        <taxon>Pseudomonadota</taxon>
        <taxon>Betaproteobacteria</taxon>
        <taxon>Burkholderiales</taxon>
        <taxon>Burkholderiaceae</taxon>
        <taxon>Burkholderia</taxon>
        <taxon>Burkholderia cepacia complex</taxon>
    </lineage>
</organism>
<protein>
    <submittedName>
        <fullName evidence="2">Uncharacterized protein</fullName>
    </submittedName>
</protein>
<feature type="region of interest" description="Disordered" evidence="1">
    <location>
        <begin position="1"/>
        <end position="85"/>
    </location>
</feature>
<evidence type="ECO:0000313" key="3">
    <source>
        <dbReference type="Proteomes" id="UP000494182"/>
    </source>
</evidence>
<dbReference type="Proteomes" id="UP000494182">
    <property type="component" value="Unassembled WGS sequence"/>
</dbReference>
<dbReference type="EMBL" id="CABVQT010000001">
    <property type="protein sequence ID" value="VWC83085.1"/>
    <property type="molecule type" value="Genomic_DNA"/>
</dbReference>
<dbReference type="AlphaFoldDB" id="A0A6P2VSM9"/>
<sequence>MSVASTGRPKTKTKTKTESTGDGRGGAQHTVAPTRTRHASATSRGTRAARKQQTTRGTVIAGSGGETGQPLWEDDGGALPPEEWS</sequence>